<comment type="caution">
    <text evidence="2">The sequence shown here is derived from an EMBL/GenBank/DDBJ whole genome shotgun (WGS) entry which is preliminary data.</text>
</comment>
<keyword evidence="3" id="KW-1185">Reference proteome</keyword>
<organism evidence="2 3">
    <name type="scientific">Roseovarius indicus</name>
    <dbReference type="NCBI Taxonomy" id="540747"/>
    <lineage>
        <taxon>Bacteria</taxon>
        <taxon>Pseudomonadati</taxon>
        <taxon>Pseudomonadota</taxon>
        <taxon>Alphaproteobacteria</taxon>
        <taxon>Rhodobacterales</taxon>
        <taxon>Roseobacteraceae</taxon>
        <taxon>Roseovarius</taxon>
    </lineage>
</organism>
<protein>
    <submittedName>
        <fullName evidence="2">Uncharacterized protein</fullName>
    </submittedName>
</protein>
<proteinExistence type="predicted"/>
<dbReference type="AlphaFoldDB" id="A0A0T5P453"/>
<accession>A0A0T5P453</accession>
<dbReference type="EMBL" id="LAXI01000018">
    <property type="protein sequence ID" value="KRS15812.1"/>
    <property type="molecule type" value="Genomic_DNA"/>
</dbReference>
<reference evidence="2 3" key="1">
    <citation type="submission" date="2015-04" db="EMBL/GenBank/DDBJ databases">
        <title>The draft genome sequence of Roseovarius indicus B108T.</title>
        <authorList>
            <person name="Li G."/>
            <person name="Lai Q."/>
            <person name="Shao Z."/>
            <person name="Yan P."/>
        </authorList>
    </citation>
    <scope>NUCLEOTIDE SEQUENCE [LARGE SCALE GENOMIC DNA]</scope>
    <source>
        <strain evidence="2 3">B108</strain>
    </source>
</reference>
<evidence type="ECO:0000256" key="1">
    <source>
        <dbReference type="SAM" id="MobiDB-lite"/>
    </source>
</evidence>
<gene>
    <name evidence="2" type="ORF">XM52_21170</name>
</gene>
<feature type="compositionally biased region" description="Polar residues" evidence="1">
    <location>
        <begin position="1"/>
        <end position="10"/>
    </location>
</feature>
<feature type="compositionally biased region" description="Pro residues" evidence="1">
    <location>
        <begin position="71"/>
        <end position="81"/>
    </location>
</feature>
<evidence type="ECO:0000313" key="3">
    <source>
        <dbReference type="Proteomes" id="UP000051401"/>
    </source>
</evidence>
<sequence>MLGSYAQSPPNRAPRYLARRPEATPLTRRTGNVRRLQLLPPPRPLLSPTTYFRSPDTPCPTPIPTTATAPSPRPSTGSPPC</sequence>
<feature type="region of interest" description="Disordered" evidence="1">
    <location>
        <begin position="1"/>
        <end position="81"/>
    </location>
</feature>
<dbReference type="Proteomes" id="UP000051401">
    <property type="component" value="Unassembled WGS sequence"/>
</dbReference>
<name>A0A0T5P453_9RHOB</name>
<evidence type="ECO:0000313" key="2">
    <source>
        <dbReference type="EMBL" id="KRS15812.1"/>
    </source>
</evidence>